<dbReference type="Pfam" id="PF01052">
    <property type="entry name" value="FliMN_C"/>
    <property type="match status" value="1"/>
</dbReference>
<dbReference type="GO" id="GO:0071973">
    <property type="term" value="P:bacterial-type flagellum-dependent cell motility"/>
    <property type="evidence" value="ECO:0007669"/>
    <property type="project" value="InterPro"/>
</dbReference>
<dbReference type="PANTHER" id="PTHR43484">
    <property type="match status" value="1"/>
</dbReference>
<dbReference type="GO" id="GO:0005886">
    <property type="term" value="C:plasma membrane"/>
    <property type="evidence" value="ECO:0007669"/>
    <property type="project" value="UniProtKB-SubCell"/>
</dbReference>
<keyword evidence="10" id="KW-0282">Flagellum</keyword>
<evidence type="ECO:0000256" key="2">
    <source>
        <dbReference type="ARBA" id="ARBA00009226"/>
    </source>
</evidence>
<keyword evidence="4" id="KW-0145">Chemotaxis</keyword>
<keyword evidence="3" id="KW-1003">Cell membrane</keyword>
<dbReference type="InterPro" id="IPR001172">
    <property type="entry name" value="FliN_T3SS_HrcQb"/>
</dbReference>
<keyword evidence="5" id="KW-0283">Flagellar rotation</keyword>
<comment type="similarity">
    <text evidence="2">Belongs to the FliN/MopA/SpaO family.</text>
</comment>
<dbReference type="PANTHER" id="PTHR43484:SF1">
    <property type="entry name" value="FLAGELLAR MOTOR SWITCH PROTEIN FLIN"/>
    <property type="match status" value="1"/>
</dbReference>
<dbReference type="InterPro" id="IPR028976">
    <property type="entry name" value="CheC-like_sf"/>
</dbReference>
<dbReference type="GO" id="GO:0003774">
    <property type="term" value="F:cytoskeletal motor activity"/>
    <property type="evidence" value="ECO:0007669"/>
    <property type="project" value="InterPro"/>
</dbReference>
<dbReference type="GO" id="GO:0006935">
    <property type="term" value="P:chemotaxis"/>
    <property type="evidence" value="ECO:0007669"/>
    <property type="project" value="UniProtKB-KW"/>
</dbReference>
<keyword evidence="10" id="KW-0969">Cilium</keyword>
<evidence type="ECO:0000256" key="4">
    <source>
        <dbReference type="ARBA" id="ARBA00022500"/>
    </source>
</evidence>
<dbReference type="SUPFAM" id="SSF103039">
    <property type="entry name" value="CheC-like"/>
    <property type="match status" value="1"/>
</dbReference>
<dbReference type="InterPro" id="IPR007597">
    <property type="entry name" value="CheC"/>
</dbReference>
<evidence type="ECO:0000256" key="1">
    <source>
        <dbReference type="ARBA" id="ARBA00004413"/>
    </source>
</evidence>
<evidence type="ECO:0000259" key="8">
    <source>
        <dbReference type="Pfam" id="PF01052"/>
    </source>
</evidence>
<dbReference type="EMBL" id="FOCG01000001">
    <property type="protein sequence ID" value="SEM61562.1"/>
    <property type="molecule type" value="Genomic_DNA"/>
</dbReference>
<dbReference type="GO" id="GO:0009425">
    <property type="term" value="C:bacterial-type flagellum basal body"/>
    <property type="evidence" value="ECO:0007669"/>
    <property type="project" value="InterPro"/>
</dbReference>
<feature type="domain" description="CheC-like protein" evidence="9">
    <location>
        <begin position="11"/>
        <end position="47"/>
    </location>
</feature>
<dbReference type="PRINTS" id="PR00956">
    <property type="entry name" value="FLGMOTORFLIN"/>
</dbReference>
<feature type="domain" description="CheC-like protein" evidence="9">
    <location>
        <begin position="111"/>
        <end position="144"/>
    </location>
</feature>
<dbReference type="OrthoDB" id="9773459at2"/>
<proteinExistence type="inferred from homology"/>
<name>A0A1H7ZSE4_9FIRM</name>
<evidence type="ECO:0000313" key="10">
    <source>
        <dbReference type="EMBL" id="SEM61562.1"/>
    </source>
</evidence>
<keyword evidence="11" id="KW-1185">Reference proteome</keyword>
<organism evidence="10 11">
    <name type="scientific">Hydrogenoanaerobacterium saccharovorans</name>
    <dbReference type="NCBI Taxonomy" id="474960"/>
    <lineage>
        <taxon>Bacteria</taxon>
        <taxon>Bacillati</taxon>
        <taxon>Bacillota</taxon>
        <taxon>Clostridia</taxon>
        <taxon>Eubacteriales</taxon>
        <taxon>Oscillospiraceae</taxon>
        <taxon>Hydrogenoanaerobacterium</taxon>
    </lineage>
</organism>
<keyword evidence="6" id="KW-0472">Membrane</keyword>
<dbReference type="Gene3D" id="2.30.330.10">
    <property type="entry name" value="SpoA-like"/>
    <property type="match status" value="1"/>
</dbReference>
<dbReference type="InterPro" id="IPR001543">
    <property type="entry name" value="FliN-like_C"/>
</dbReference>
<dbReference type="Pfam" id="PF04509">
    <property type="entry name" value="CheC"/>
    <property type="match status" value="2"/>
</dbReference>
<protein>
    <submittedName>
        <fullName evidence="10">Flagellar motor switch protein FliN/FliY</fullName>
    </submittedName>
</protein>
<evidence type="ECO:0000256" key="6">
    <source>
        <dbReference type="ARBA" id="ARBA00023136"/>
    </source>
</evidence>
<dbReference type="CDD" id="cd17907">
    <property type="entry name" value="FliY_FliN-Y"/>
    <property type="match status" value="1"/>
</dbReference>
<dbReference type="SUPFAM" id="SSF101801">
    <property type="entry name" value="Surface presentation of antigens (SPOA)"/>
    <property type="match status" value="1"/>
</dbReference>
<gene>
    <name evidence="10" type="ORF">SAMN05216180_0876</name>
</gene>
<feature type="domain" description="Flagellar motor switch protein FliN-like C-terminal" evidence="8">
    <location>
        <begin position="320"/>
        <end position="390"/>
    </location>
</feature>
<dbReference type="Gene3D" id="3.40.1550.10">
    <property type="entry name" value="CheC-like"/>
    <property type="match status" value="1"/>
</dbReference>
<dbReference type="RefSeq" id="WP_092752009.1">
    <property type="nucleotide sequence ID" value="NZ_FOCG01000001.1"/>
</dbReference>
<dbReference type="InterPro" id="IPR036429">
    <property type="entry name" value="SpoA-like_sf"/>
</dbReference>
<dbReference type="NCBIfam" id="NF005995">
    <property type="entry name" value="PRK08119.1"/>
    <property type="match status" value="1"/>
</dbReference>
<evidence type="ECO:0000313" key="11">
    <source>
        <dbReference type="Proteomes" id="UP000199158"/>
    </source>
</evidence>
<evidence type="ECO:0000256" key="5">
    <source>
        <dbReference type="ARBA" id="ARBA00022779"/>
    </source>
</evidence>
<feature type="compositionally biased region" description="Low complexity" evidence="7">
    <location>
        <begin position="210"/>
        <end position="252"/>
    </location>
</feature>
<dbReference type="AlphaFoldDB" id="A0A1H7ZSE4"/>
<evidence type="ECO:0000259" key="9">
    <source>
        <dbReference type="Pfam" id="PF04509"/>
    </source>
</evidence>
<dbReference type="GO" id="GO:0016787">
    <property type="term" value="F:hydrolase activity"/>
    <property type="evidence" value="ECO:0007669"/>
    <property type="project" value="InterPro"/>
</dbReference>
<evidence type="ECO:0000256" key="7">
    <source>
        <dbReference type="SAM" id="MobiDB-lite"/>
    </source>
</evidence>
<dbReference type="InterPro" id="IPR012826">
    <property type="entry name" value="FliN"/>
</dbReference>
<reference evidence="10 11" key="1">
    <citation type="submission" date="2016-10" db="EMBL/GenBank/DDBJ databases">
        <authorList>
            <person name="de Groot N.N."/>
        </authorList>
    </citation>
    <scope>NUCLEOTIDE SEQUENCE [LARGE SCALE GENOMIC DNA]</scope>
    <source>
        <strain evidence="10 11">CGMCC 1.5070</strain>
    </source>
</reference>
<evidence type="ECO:0000256" key="3">
    <source>
        <dbReference type="ARBA" id="ARBA00022475"/>
    </source>
</evidence>
<dbReference type="Proteomes" id="UP000199158">
    <property type="component" value="Unassembled WGS sequence"/>
</dbReference>
<comment type="subcellular location">
    <subcellularLocation>
        <location evidence="1">Cell membrane</location>
        <topology evidence="1">Peripheral membrane protein</topology>
        <orientation evidence="1">Cytoplasmic side</orientation>
    </subcellularLocation>
</comment>
<feature type="region of interest" description="Disordered" evidence="7">
    <location>
        <begin position="203"/>
        <end position="254"/>
    </location>
</feature>
<dbReference type="NCBIfam" id="TIGR02480">
    <property type="entry name" value="fliN"/>
    <property type="match status" value="1"/>
</dbReference>
<dbReference type="STRING" id="474960.SAMN05216180_0876"/>
<keyword evidence="10" id="KW-0966">Cell projection</keyword>
<sequence length="402" mass="44222">MENPQTHLSEMETDAIGEIQNISMGSAATAMSTLLDRKVDITTPKVSVKPLKEIDYTSLEPAMLVKITYIEGITGCSVMVFRQRDMQLLLNQLMGNTDLPQPDFEFDELSISAACEVMNQMMGASATALSEFLGKSINISTPEAHVIENDYTFRDAMEVDNDDDEIVSIRFQLTIDEIMDSEFINVMSISLAKSLVSQFVGSSKEEPEVQQPQPSQQQQQVPQPQVPPQQQMHPAQQQQYAPQPGQGYYPENPYYPQPPMYGGYPPMGYPMYPNNPVPPAMASNAAAEKPPVNVQNLQVPHFSAQNPVLAAPIPGGNMDLIMNVPLGVSVEIGKTKRKVKDILEFTQGTVIELEKQAGAPVDIIVNGQLIARGDVVVIEDNFGVRITEILNTKEIIGGNEQN</sequence>
<dbReference type="InterPro" id="IPR051469">
    <property type="entry name" value="FliN/MopA/SpaO"/>
</dbReference>
<accession>A0A1H7ZSE4</accession>